<feature type="domain" description="ILEI/PANDER" evidence="2">
    <location>
        <begin position="79"/>
        <end position="150"/>
    </location>
</feature>
<proteinExistence type="predicted"/>
<organism evidence="3 4">
    <name type="scientific">Paenibacillus plantiphilus</name>
    <dbReference type="NCBI Taxonomy" id="2905650"/>
    <lineage>
        <taxon>Bacteria</taxon>
        <taxon>Bacillati</taxon>
        <taxon>Bacillota</taxon>
        <taxon>Bacilli</taxon>
        <taxon>Bacillales</taxon>
        <taxon>Paenibacillaceae</taxon>
        <taxon>Paenibacillus</taxon>
    </lineage>
</organism>
<dbReference type="SUPFAM" id="SSF51695">
    <property type="entry name" value="PLC-like phosphodiesterases"/>
    <property type="match status" value="1"/>
</dbReference>
<accession>A0ABN8H0H8</accession>
<protein>
    <submittedName>
        <fullName evidence="3">Uncharacterized protein</fullName>
    </submittedName>
</protein>
<gene>
    <name evidence="3" type="ORF">PAECIP111893_05032</name>
</gene>
<sequence>MHHKMADLGLMEKESVYIPYSSSKYRDRPGDNESKVYAAYCSSFYRQHGVWIQSMGNIALSNNSKPVYYHESSYIPAFKSYGYRAEAVDGKHIIDYLGAIRDGSYTIISVKDDGSQQLAGDVTEQLQALGIALINKTHLRHSYLWIARKDTAVDYEVIHEECSTEELHWEGVLGEVDAAVSSGGALSSNSSSIVLNGQEWSLNQRGFNIVTYNPVTGVETTVFDTFETLYEQGSLFRSVPPSYRSDSADFAVVSHAGGQLDGVNYTNCREAFEQSYLGRGHRVFEADLELTSDDRLVVRQGWEAYLYRHLGQTPPEGAEEGKPLNLEQFRKLKIRDQYTPMTIDDLFQFMADHPDALLITDSKYTQPEIVEKQFRLLVEAAAPFGYNLLLRVMPQLYNEAMYDLVDRIFPFPRYIYTLYQSNASDEEVLAFVKEKGISIVAATPERGHSALAKKLKRIGSSLFIHTINDPAVVRERLRTNVEGFYTDTLSSCEIEKELYGYQMEWHTRRQVLLDYLQLHFNIAERTTRDLVKGLDLQELIETGGQLFEARTEEAVYSILENRLSSQNSN</sequence>
<dbReference type="InterPro" id="IPR030395">
    <property type="entry name" value="GP_PDE_dom"/>
</dbReference>
<evidence type="ECO:0000313" key="3">
    <source>
        <dbReference type="EMBL" id="CAH1223713.1"/>
    </source>
</evidence>
<evidence type="ECO:0000313" key="4">
    <source>
        <dbReference type="Proteomes" id="UP000838686"/>
    </source>
</evidence>
<evidence type="ECO:0000259" key="1">
    <source>
        <dbReference type="Pfam" id="PF03009"/>
    </source>
</evidence>
<reference evidence="3" key="1">
    <citation type="submission" date="2022-01" db="EMBL/GenBank/DDBJ databases">
        <authorList>
            <person name="Criscuolo A."/>
        </authorList>
    </citation>
    <scope>NUCLEOTIDE SEQUENCE</scope>
    <source>
        <strain evidence="3">CIP111893</strain>
    </source>
</reference>
<dbReference type="Pfam" id="PF03009">
    <property type="entry name" value="GDPD"/>
    <property type="match status" value="1"/>
</dbReference>
<dbReference type="Proteomes" id="UP000838686">
    <property type="component" value="Unassembled WGS sequence"/>
</dbReference>
<keyword evidence="4" id="KW-1185">Reference proteome</keyword>
<name>A0ABN8H0H8_9BACL</name>
<evidence type="ECO:0000259" key="2">
    <source>
        <dbReference type="Pfam" id="PF15711"/>
    </source>
</evidence>
<dbReference type="CDD" id="cd08583">
    <property type="entry name" value="PI-PLCc_GDPD_SF_unchar1"/>
    <property type="match status" value="1"/>
</dbReference>
<dbReference type="Pfam" id="PF15711">
    <property type="entry name" value="ILEI"/>
    <property type="match status" value="1"/>
</dbReference>
<dbReference type="InterPro" id="IPR039477">
    <property type="entry name" value="ILEI/PANDER_dom"/>
</dbReference>
<comment type="caution">
    <text evidence="3">The sequence shown here is derived from an EMBL/GenBank/DDBJ whole genome shotgun (WGS) entry which is preliminary data.</text>
</comment>
<feature type="domain" description="GP-PDE" evidence="1">
    <location>
        <begin position="271"/>
        <end position="488"/>
    </location>
</feature>
<dbReference type="Gene3D" id="3.20.20.190">
    <property type="entry name" value="Phosphatidylinositol (PI) phosphodiesterase"/>
    <property type="match status" value="1"/>
</dbReference>
<dbReference type="InterPro" id="IPR017946">
    <property type="entry name" value="PLC-like_Pdiesterase_TIM-brl"/>
</dbReference>
<dbReference type="EMBL" id="CAKMMF010000043">
    <property type="protein sequence ID" value="CAH1223713.1"/>
    <property type="molecule type" value="Genomic_DNA"/>
</dbReference>
<dbReference type="RefSeq" id="WP_236346836.1">
    <property type="nucleotide sequence ID" value="NZ_CAKMMF010000043.1"/>
</dbReference>